<keyword evidence="4" id="KW-0418">Kinase</keyword>
<evidence type="ECO:0000313" key="5">
    <source>
        <dbReference type="Proteomes" id="UP001338125"/>
    </source>
</evidence>
<keyword evidence="5" id="KW-1185">Reference proteome</keyword>
<dbReference type="SMART" id="SM00248">
    <property type="entry name" value="ANK"/>
    <property type="match status" value="4"/>
</dbReference>
<dbReference type="SUPFAM" id="SSF48403">
    <property type="entry name" value="Ankyrin repeat"/>
    <property type="match status" value="1"/>
</dbReference>
<organism evidence="4 5">
    <name type="scientific">Cladobotryum mycophilum</name>
    <dbReference type="NCBI Taxonomy" id="491253"/>
    <lineage>
        <taxon>Eukaryota</taxon>
        <taxon>Fungi</taxon>
        <taxon>Dikarya</taxon>
        <taxon>Ascomycota</taxon>
        <taxon>Pezizomycotina</taxon>
        <taxon>Sordariomycetes</taxon>
        <taxon>Hypocreomycetidae</taxon>
        <taxon>Hypocreales</taxon>
        <taxon>Hypocreaceae</taxon>
        <taxon>Cladobotryum</taxon>
    </lineage>
</organism>
<evidence type="ECO:0000256" key="2">
    <source>
        <dbReference type="ARBA" id="ARBA00023043"/>
    </source>
</evidence>
<dbReference type="GO" id="GO:0016301">
    <property type="term" value="F:kinase activity"/>
    <property type="evidence" value="ECO:0007669"/>
    <property type="project" value="UniProtKB-KW"/>
</dbReference>
<name>A0ABR0SVZ3_9HYPO</name>
<accession>A0ABR0SVZ3</accession>
<evidence type="ECO:0000256" key="1">
    <source>
        <dbReference type="ARBA" id="ARBA00022737"/>
    </source>
</evidence>
<feature type="repeat" description="ANK" evidence="3">
    <location>
        <begin position="91"/>
        <end position="123"/>
    </location>
</feature>
<dbReference type="EMBL" id="JAVFKD010000004">
    <property type="protein sequence ID" value="KAK5996184.1"/>
    <property type="molecule type" value="Genomic_DNA"/>
</dbReference>
<proteinExistence type="predicted"/>
<dbReference type="PRINTS" id="PR01415">
    <property type="entry name" value="ANKYRIN"/>
</dbReference>
<keyword evidence="4" id="KW-0808">Transferase</keyword>
<dbReference type="PANTHER" id="PTHR24173:SF74">
    <property type="entry name" value="ANKYRIN REPEAT DOMAIN-CONTAINING PROTEIN 16"/>
    <property type="match status" value="1"/>
</dbReference>
<reference evidence="4 5" key="1">
    <citation type="submission" date="2024-01" db="EMBL/GenBank/DDBJ databases">
        <title>Complete genome of Cladobotryum mycophilum ATHUM6906.</title>
        <authorList>
            <person name="Christinaki A.C."/>
            <person name="Myridakis A.I."/>
            <person name="Kouvelis V.N."/>
        </authorList>
    </citation>
    <scope>NUCLEOTIDE SEQUENCE [LARGE SCALE GENOMIC DNA]</scope>
    <source>
        <strain evidence="4 5">ATHUM6906</strain>
    </source>
</reference>
<keyword evidence="1" id="KW-0677">Repeat</keyword>
<dbReference type="InterPro" id="IPR002110">
    <property type="entry name" value="Ankyrin_rpt"/>
</dbReference>
<dbReference type="Pfam" id="PF12796">
    <property type="entry name" value="Ank_2"/>
    <property type="match status" value="1"/>
</dbReference>
<comment type="caution">
    <text evidence="4">The sequence shown here is derived from an EMBL/GenBank/DDBJ whole genome shotgun (WGS) entry which is preliminary data.</text>
</comment>
<dbReference type="PROSITE" id="PS50297">
    <property type="entry name" value="ANK_REP_REGION"/>
    <property type="match status" value="3"/>
</dbReference>
<dbReference type="Proteomes" id="UP001338125">
    <property type="component" value="Unassembled WGS sequence"/>
</dbReference>
<keyword evidence="2 3" id="KW-0040">ANK repeat</keyword>
<dbReference type="InterPro" id="IPR036770">
    <property type="entry name" value="Ankyrin_rpt-contain_sf"/>
</dbReference>
<dbReference type="Pfam" id="PF13637">
    <property type="entry name" value="Ank_4"/>
    <property type="match status" value="1"/>
</dbReference>
<dbReference type="PROSITE" id="PS50088">
    <property type="entry name" value="ANK_REPEAT"/>
    <property type="match status" value="3"/>
</dbReference>
<protein>
    <submittedName>
        <fullName evidence="4">Ankyrin repeat and protein kinase domain-containing protein 1</fullName>
    </submittedName>
</protein>
<evidence type="ECO:0000313" key="4">
    <source>
        <dbReference type="EMBL" id="KAK5996184.1"/>
    </source>
</evidence>
<feature type="repeat" description="ANK" evidence="3">
    <location>
        <begin position="124"/>
        <end position="156"/>
    </location>
</feature>
<dbReference type="PANTHER" id="PTHR24173">
    <property type="entry name" value="ANKYRIN REPEAT CONTAINING"/>
    <property type="match status" value="1"/>
</dbReference>
<evidence type="ECO:0000256" key="3">
    <source>
        <dbReference type="PROSITE-ProRule" id="PRU00023"/>
    </source>
</evidence>
<feature type="repeat" description="ANK" evidence="3">
    <location>
        <begin position="157"/>
        <end position="189"/>
    </location>
</feature>
<dbReference type="Gene3D" id="1.25.40.20">
    <property type="entry name" value="Ankyrin repeat-containing domain"/>
    <property type="match status" value="2"/>
</dbReference>
<sequence>MSHPTELLNLAVELQPIIIEALCKDDILNFRLTCRFVNKLCTPFVFTRIVEEMKGPEFKGLYLHKAATTCSHELISVLLEYQPPLNCRNKAGETALHVASQKGCIDCVESLAHAGADLSVVSRRGWTPLMLAARHGNSTVAGALLRLGADPNIRGFHGWTALHLAQQFDRRDIVGLLKEAGADGSIADNGGSKAGEV</sequence>
<gene>
    <name evidence="4" type="ORF">PT974_04612</name>
</gene>